<accession>B8CUN8</accession>
<name>B8CUN8_SHEPW</name>
<evidence type="ECO:0000256" key="1">
    <source>
        <dbReference type="SAM" id="SignalP"/>
    </source>
</evidence>
<dbReference type="RefSeq" id="WP_020914560.1">
    <property type="nucleotide sequence ID" value="NC_011566.1"/>
</dbReference>
<dbReference type="PANTHER" id="PTHR36156">
    <property type="entry name" value="SLR2101 PROTEIN"/>
    <property type="match status" value="1"/>
</dbReference>
<dbReference type="OrthoDB" id="287220at2"/>
<reference evidence="3 4" key="1">
    <citation type="journal article" date="2008" name="PLoS ONE">
        <title>Environmental adaptation: genomic analysis of the piezotolerant and psychrotolerant deep-sea iron reducing bacterium Shewanella piezotolerans WP3.</title>
        <authorList>
            <person name="Wang F."/>
            <person name="Wang J."/>
            <person name="Jian H."/>
            <person name="Zhang B."/>
            <person name="Li S."/>
            <person name="Wang F."/>
            <person name="Zeng X."/>
            <person name="Gao L."/>
            <person name="Bartlett D.H."/>
            <person name="Yu J."/>
            <person name="Hu S."/>
            <person name="Xiao X."/>
        </authorList>
    </citation>
    <scope>NUCLEOTIDE SEQUENCE [LARGE SCALE GENOMIC DNA]</scope>
    <source>
        <strain evidence="4">WP3 / JCM 13877</strain>
    </source>
</reference>
<organism evidence="3 4">
    <name type="scientific">Shewanella piezotolerans (strain WP3 / JCM 13877)</name>
    <dbReference type="NCBI Taxonomy" id="225849"/>
    <lineage>
        <taxon>Bacteria</taxon>
        <taxon>Pseudomonadati</taxon>
        <taxon>Pseudomonadota</taxon>
        <taxon>Gammaproteobacteria</taxon>
        <taxon>Alteromonadales</taxon>
        <taxon>Shewanellaceae</taxon>
        <taxon>Shewanella</taxon>
    </lineage>
</organism>
<dbReference type="STRING" id="225849.swp_4590"/>
<sequence>MLKSVLLALMFAATSVSAATSKDLIKSTQSWNGDRLPAYVLNQPEVTIKEIVIAPGEQLPWHQHPVINAGILLSGELVVQTRDGKKLHLKAGDTLIELVNTSHTGQNISAEPAKIVVFYLAEQGEKVTVLDHEHKG</sequence>
<dbReference type="AlphaFoldDB" id="B8CUN8"/>
<proteinExistence type="predicted"/>
<feature type="chain" id="PRO_5002870271" evidence="1">
    <location>
        <begin position="19"/>
        <end position="136"/>
    </location>
</feature>
<gene>
    <name evidence="3" type="ordered locus">swp_4590</name>
</gene>
<dbReference type="Proteomes" id="UP000000753">
    <property type="component" value="Chromosome"/>
</dbReference>
<keyword evidence="4" id="KW-1185">Reference proteome</keyword>
<feature type="domain" description="Cupin type-2" evidence="2">
    <location>
        <begin position="51"/>
        <end position="119"/>
    </location>
</feature>
<dbReference type="eggNOG" id="COG1917">
    <property type="taxonomic scope" value="Bacteria"/>
</dbReference>
<dbReference type="HOGENOM" id="CLU_136176_1_0_6"/>
<evidence type="ECO:0000313" key="4">
    <source>
        <dbReference type="Proteomes" id="UP000000753"/>
    </source>
</evidence>
<keyword evidence="1" id="KW-0732">Signal</keyword>
<dbReference type="EMBL" id="CP000472">
    <property type="protein sequence ID" value="ACJ31230.1"/>
    <property type="molecule type" value="Genomic_DNA"/>
</dbReference>
<protein>
    <submittedName>
        <fullName evidence="3">Conserved protein, contains double-stranded beta-helix domain</fullName>
    </submittedName>
</protein>
<dbReference type="Pfam" id="PF07883">
    <property type="entry name" value="Cupin_2"/>
    <property type="match status" value="1"/>
</dbReference>
<dbReference type="Gene3D" id="2.60.120.10">
    <property type="entry name" value="Jelly Rolls"/>
    <property type="match status" value="1"/>
</dbReference>
<feature type="signal peptide" evidence="1">
    <location>
        <begin position="1"/>
        <end position="18"/>
    </location>
</feature>
<dbReference type="InterPro" id="IPR011051">
    <property type="entry name" value="RmlC_Cupin_sf"/>
</dbReference>
<dbReference type="InterPro" id="IPR013096">
    <property type="entry name" value="Cupin_2"/>
</dbReference>
<dbReference type="KEGG" id="swp:swp_4590"/>
<dbReference type="CDD" id="cd02236">
    <property type="entry name" value="cupin_CV2614-like"/>
    <property type="match status" value="1"/>
</dbReference>
<evidence type="ECO:0000259" key="2">
    <source>
        <dbReference type="Pfam" id="PF07883"/>
    </source>
</evidence>
<dbReference type="PANTHER" id="PTHR36156:SF2">
    <property type="entry name" value="CUPIN TYPE-2 DOMAIN-CONTAINING PROTEIN"/>
    <property type="match status" value="1"/>
</dbReference>
<dbReference type="InterPro" id="IPR014710">
    <property type="entry name" value="RmlC-like_jellyroll"/>
</dbReference>
<dbReference type="SUPFAM" id="SSF51182">
    <property type="entry name" value="RmlC-like cupins"/>
    <property type="match status" value="1"/>
</dbReference>
<evidence type="ECO:0000313" key="3">
    <source>
        <dbReference type="EMBL" id="ACJ31230.1"/>
    </source>
</evidence>
<dbReference type="InterPro" id="IPR047142">
    <property type="entry name" value="OryJ/VirC-like"/>
</dbReference>